<gene>
    <name evidence="12" type="ORF">MNBD_GAMMA26-2406</name>
</gene>
<dbReference type="InterPro" id="IPR055344">
    <property type="entry name" value="SecD_SecF_C_bact"/>
</dbReference>
<dbReference type="PANTHER" id="PTHR30081">
    <property type="entry name" value="PROTEIN-EXPORT MEMBRANE PROTEIN SEC"/>
    <property type="match status" value="1"/>
</dbReference>
<protein>
    <recommendedName>
        <fullName evidence="2">Protein translocase subunit SecF</fullName>
    </recommendedName>
</protein>
<dbReference type="Pfam" id="PF07549">
    <property type="entry name" value="Sec_GG"/>
    <property type="match status" value="1"/>
</dbReference>
<dbReference type="InterPro" id="IPR022813">
    <property type="entry name" value="SecD/SecF_arch_bac"/>
</dbReference>
<feature type="transmembrane region" description="Helical" evidence="10">
    <location>
        <begin position="162"/>
        <end position="183"/>
    </location>
</feature>
<dbReference type="Pfam" id="PF02355">
    <property type="entry name" value="SecD_SecF_C"/>
    <property type="match status" value="1"/>
</dbReference>
<dbReference type="InterPro" id="IPR022645">
    <property type="entry name" value="SecD/SecF_bac"/>
</dbReference>
<accession>A0A3B1AX90</accession>
<evidence type="ECO:0000256" key="8">
    <source>
        <dbReference type="ARBA" id="ARBA00023010"/>
    </source>
</evidence>
<name>A0A3B1AX90_9ZZZZ</name>
<dbReference type="NCBIfam" id="TIGR00966">
    <property type="entry name" value="transloc_SecF"/>
    <property type="match status" value="1"/>
</dbReference>
<dbReference type="SUPFAM" id="SSF82866">
    <property type="entry name" value="Multidrug efflux transporter AcrB transmembrane domain"/>
    <property type="match status" value="1"/>
</dbReference>
<evidence type="ECO:0000256" key="1">
    <source>
        <dbReference type="ARBA" id="ARBA00004651"/>
    </source>
</evidence>
<evidence type="ECO:0000256" key="4">
    <source>
        <dbReference type="ARBA" id="ARBA00022475"/>
    </source>
</evidence>
<dbReference type="InterPro" id="IPR048634">
    <property type="entry name" value="SecD_SecF_C"/>
</dbReference>
<evidence type="ECO:0000256" key="2">
    <source>
        <dbReference type="ARBA" id="ARBA00015792"/>
    </source>
</evidence>
<keyword evidence="8" id="KW-0811">Translocation</keyword>
<dbReference type="EMBL" id="UOFX01000076">
    <property type="protein sequence ID" value="VAX10659.1"/>
    <property type="molecule type" value="Genomic_DNA"/>
</dbReference>
<keyword evidence="6" id="KW-0653">Protein transport</keyword>
<evidence type="ECO:0000256" key="7">
    <source>
        <dbReference type="ARBA" id="ARBA00022989"/>
    </source>
</evidence>
<dbReference type="NCBIfam" id="TIGR00916">
    <property type="entry name" value="2A0604s01"/>
    <property type="match status" value="1"/>
</dbReference>
<dbReference type="GO" id="GO:0006886">
    <property type="term" value="P:intracellular protein transport"/>
    <property type="evidence" value="ECO:0007669"/>
    <property type="project" value="InterPro"/>
</dbReference>
<dbReference type="PANTHER" id="PTHR30081:SF8">
    <property type="entry name" value="PROTEIN TRANSLOCASE SUBUNIT SECF"/>
    <property type="match status" value="1"/>
</dbReference>
<dbReference type="PRINTS" id="PR01755">
    <property type="entry name" value="SECFTRNLCASE"/>
</dbReference>
<keyword evidence="3" id="KW-0813">Transport</keyword>
<keyword evidence="4" id="KW-1003">Cell membrane</keyword>
<feature type="transmembrane region" description="Helical" evidence="10">
    <location>
        <begin position="265"/>
        <end position="293"/>
    </location>
</feature>
<organism evidence="12">
    <name type="scientific">hydrothermal vent metagenome</name>
    <dbReference type="NCBI Taxonomy" id="652676"/>
    <lineage>
        <taxon>unclassified sequences</taxon>
        <taxon>metagenomes</taxon>
        <taxon>ecological metagenomes</taxon>
    </lineage>
</organism>
<feature type="transmembrane region" description="Helical" evidence="10">
    <location>
        <begin position="241"/>
        <end position="259"/>
    </location>
</feature>
<feature type="transmembrane region" description="Helical" evidence="10">
    <location>
        <begin position="189"/>
        <end position="210"/>
    </location>
</feature>
<keyword evidence="5 10" id="KW-0812">Transmembrane</keyword>
<feature type="transmembrane region" description="Helical" evidence="10">
    <location>
        <begin position="138"/>
        <end position="155"/>
    </location>
</feature>
<dbReference type="HAMAP" id="MF_01464_B">
    <property type="entry name" value="SecF_B"/>
    <property type="match status" value="1"/>
</dbReference>
<dbReference type="InterPro" id="IPR005665">
    <property type="entry name" value="SecF_bac"/>
</dbReference>
<comment type="subcellular location">
    <subcellularLocation>
        <location evidence="1">Cell membrane</location>
        <topology evidence="1">Multi-pass membrane protein</topology>
    </subcellularLocation>
</comment>
<feature type="domain" description="Protein export membrane protein SecD/SecF C-terminal" evidence="11">
    <location>
        <begin position="111"/>
        <end position="291"/>
    </location>
</feature>
<dbReference type="Gene3D" id="1.20.1640.10">
    <property type="entry name" value="Multidrug efflux transporter AcrB transmembrane domain"/>
    <property type="match status" value="1"/>
</dbReference>
<dbReference type="InterPro" id="IPR022646">
    <property type="entry name" value="SecD/SecF_CS"/>
</dbReference>
<evidence type="ECO:0000256" key="6">
    <source>
        <dbReference type="ARBA" id="ARBA00022927"/>
    </source>
</evidence>
<evidence type="ECO:0000313" key="12">
    <source>
        <dbReference type="EMBL" id="VAX10659.1"/>
    </source>
</evidence>
<dbReference type="AlphaFoldDB" id="A0A3B1AX90"/>
<reference evidence="12" key="1">
    <citation type="submission" date="2018-06" db="EMBL/GenBank/DDBJ databases">
        <authorList>
            <person name="Zhirakovskaya E."/>
        </authorList>
    </citation>
    <scope>NUCLEOTIDE SEQUENCE</scope>
</reference>
<evidence type="ECO:0000256" key="10">
    <source>
        <dbReference type="SAM" id="Phobius"/>
    </source>
</evidence>
<sequence length="312" mass="33534">MQLLKLKKTINFMGKRKLAVILSICAMLASIASIASRGLDLGIDFTGGTLIEVGYQQAADLSKVRGALTGAGFQDATVQHFGTATEVLVNLAPRDDLTNAELSDGAFSALKQGVAGEAELRRVEFVGPQVGDELTEDGGLAMLYALVGILVYVALRFEYRFAVGSVIALVHDVLITIGIFSLFQLKFDLTVLAAVLAVIGYSLNDTIVVYDRIRENLRKMRKGTPVEIINTSLNQTFSRTVMTSLTTMLVLLALFFLGGEIIHGFALALIIGVLVGTYSSIYVASTAVLMLGISKTDMMPVKKEGETMESQP</sequence>
<dbReference type="GO" id="GO:0005886">
    <property type="term" value="C:plasma membrane"/>
    <property type="evidence" value="ECO:0007669"/>
    <property type="project" value="UniProtKB-SubCell"/>
</dbReference>
<dbReference type="FunFam" id="1.20.1640.10:FF:000024">
    <property type="entry name" value="Multifunctional fusion protein"/>
    <property type="match status" value="1"/>
</dbReference>
<proteinExistence type="inferred from homology"/>
<evidence type="ECO:0000259" key="11">
    <source>
        <dbReference type="Pfam" id="PF02355"/>
    </source>
</evidence>
<keyword evidence="7 10" id="KW-1133">Transmembrane helix</keyword>
<evidence type="ECO:0000256" key="3">
    <source>
        <dbReference type="ARBA" id="ARBA00022448"/>
    </source>
</evidence>
<keyword evidence="9 10" id="KW-0472">Membrane</keyword>
<evidence type="ECO:0000256" key="5">
    <source>
        <dbReference type="ARBA" id="ARBA00022692"/>
    </source>
</evidence>
<dbReference type="GO" id="GO:0015450">
    <property type="term" value="F:protein-transporting ATPase activity"/>
    <property type="evidence" value="ECO:0007669"/>
    <property type="project" value="InterPro"/>
</dbReference>
<evidence type="ECO:0000256" key="9">
    <source>
        <dbReference type="ARBA" id="ARBA00023136"/>
    </source>
</evidence>